<feature type="domain" description="ABC3 transporter permease C-terminal" evidence="8">
    <location>
        <begin position="275"/>
        <end position="387"/>
    </location>
</feature>
<feature type="transmembrane region" description="Helical" evidence="7">
    <location>
        <begin position="354"/>
        <end position="377"/>
    </location>
</feature>
<dbReference type="GO" id="GO:0022857">
    <property type="term" value="F:transmembrane transporter activity"/>
    <property type="evidence" value="ECO:0007669"/>
    <property type="project" value="TreeGrafter"/>
</dbReference>
<dbReference type="OrthoDB" id="9780560at2"/>
<dbReference type="PANTHER" id="PTHR30572">
    <property type="entry name" value="MEMBRANE COMPONENT OF TRANSPORTER-RELATED"/>
    <property type="match status" value="1"/>
</dbReference>
<feature type="transmembrane region" description="Helical" evidence="7">
    <location>
        <begin position="27"/>
        <end position="49"/>
    </location>
</feature>
<evidence type="ECO:0000259" key="9">
    <source>
        <dbReference type="Pfam" id="PF12704"/>
    </source>
</evidence>
<evidence type="ECO:0000313" key="11">
    <source>
        <dbReference type="Proteomes" id="UP000278962"/>
    </source>
</evidence>
<evidence type="ECO:0000256" key="2">
    <source>
        <dbReference type="ARBA" id="ARBA00022475"/>
    </source>
</evidence>
<comment type="subcellular location">
    <subcellularLocation>
        <location evidence="1">Cell membrane</location>
        <topology evidence="1">Multi-pass membrane protein</topology>
    </subcellularLocation>
</comment>
<feature type="transmembrane region" description="Helical" evidence="7">
    <location>
        <begin position="271"/>
        <end position="296"/>
    </location>
</feature>
<feature type="transmembrane region" description="Helical" evidence="7">
    <location>
        <begin position="323"/>
        <end position="348"/>
    </location>
</feature>
<keyword evidence="3 7" id="KW-0812">Transmembrane</keyword>
<dbReference type="Pfam" id="PF12704">
    <property type="entry name" value="MacB_PCD"/>
    <property type="match status" value="1"/>
</dbReference>
<keyword evidence="11" id="KW-1185">Reference proteome</keyword>
<evidence type="ECO:0000256" key="5">
    <source>
        <dbReference type="ARBA" id="ARBA00023136"/>
    </source>
</evidence>
<gene>
    <name evidence="10" type="ORF">C8N24_3465</name>
</gene>
<comment type="caution">
    <text evidence="10">The sequence shown here is derived from an EMBL/GenBank/DDBJ whole genome shotgun (WGS) entry which is preliminary data.</text>
</comment>
<evidence type="ECO:0000256" key="6">
    <source>
        <dbReference type="ARBA" id="ARBA00038076"/>
    </source>
</evidence>
<evidence type="ECO:0000256" key="4">
    <source>
        <dbReference type="ARBA" id="ARBA00022989"/>
    </source>
</evidence>
<dbReference type="GO" id="GO:0005886">
    <property type="term" value="C:plasma membrane"/>
    <property type="evidence" value="ECO:0007669"/>
    <property type="project" value="UniProtKB-SubCell"/>
</dbReference>
<organism evidence="10 11">
    <name type="scientific">Solirubrobacter pauli</name>
    <dbReference type="NCBI Taxonomy" id="166793"/>
    <lineage>
        <taxon>Bacteria</taxon>
        <taxon>Bacillati</taxon>
        <taxon>Actinomycetota</taxon>
        <taxon>Thermoleophilia</taxon>
        <taxon>Solirubrobacterales</taxon>
        <taxon>Solirubrobacteraceae</taxon>
        <taxon>Solirubrobacter</taxon>
    </lineage>
</organism>
<dbReference type="AlphaFoldDB" id="A0A660LH94"/>
<evidence type="ECO:0000313" key="10">
    <source>
        <dbReference type="EMBL" id="RKQ93595.1"/>
    </source>
</evidence>
<evidence type="ECO:0000256" key="1">
    <source>
        <dbReference type="ARBA" id="ARBA00004651"/>
    </source>
</evidence>
<sequence>MTAPSRLRAADLLRLGTSGLRTRPARAVLSALGVAIGVAAMVAVVGISASSQERLQRRLASLGTNLLTATTNPVPGGPTALPPDAAARVRRLPGVLAATGVADLEDVRVYRSPAVDPDETGGLVVTAADLDVPRVVGAHVRAGRWLNAATATLPATVLGATAAQHLGVTRPGGLVWLGGHFTTVVGILAPAALAPELDVAALVGDAFARAELRHSGAPTRLYQRATASSVRSVRDRIAPAVQPQRPGAVAVSRPSDALAAVDAADAAFTGLLLALGSIALLVGGIGVANTMVIAVIERRREIGLRRAIGATRAHIRRQFLAEALVLSALGGAAGVGLGGAVTVVVASVNGWVVVIPPTVVALGAGATVVVGGVAGLWPAVRAARTPPSTALSG</sequence>
<dbReference type="InterPro" id="IPR050250">
    <property type="entry name" value="Macrolide_Exporter_MacB"/>
</dbReference>
<feature type="domain" description="MacB-like periplasmic core" evidence="9">
    <location>
        <begin position="28"/>
        <end position="190"/>
    </location>
</feature>
<evidence type="ECO:0000256" key="7">
    <source>
        <dbReference type="SAM" id="Phobius"/>
    </source>
</evidence>
<evidence type="ECO:0000256" key="3">
    <source>
        <dbReference type="ARBA" id="ARBA00022692"/>
    </source>
</evidence>
<feature type="transmembrane region" description="Helical" evidence="7">
    <location>
        <begin position="174"/>
        <end position="193"/>
    </location>
</feature>
<dbReference type="InterPro" id="IPR003838">
    <property type="entry name" value="ABC3_permease_C"/>
</dbReference>
<protein>
    <submittedName>
        <fullName evidence="10">Putative ABC transport system permease protein</fullName>
    </submittedName>
</protein>
<evidence type="ECO:0000259" key="8">
    <source>
        <dbReference type="Pfam" id="PF02687"/>
    </source>
</evidence>
<keyword evidence="4 7" id="KW-1133">Transmembrane helix</keyword>
<keyword evidence="5 7" id="KW-0472">Membrane</keyword>
<dbReference type="Pfam" id="PF02687">
    <property type="entry name" value="FtsX"/>
    <property type="match status" value="1"/>
</dbReference>
<dbReference type="InterPro" id="IPR025857">
    <property type="entry name" value="MacB_PCD"/>
</dbReference>
<comment type="similarity">
    <text evidence="6">Belongs to the ABC-4 integral membrane protein family.</text>
</comment>
<reference evidence="10 11" key="1">
    <citation type="submission" date="2018-10" db="EMBL/GenBank/DDBJ databases">
        <title>Genomic Encyclopedia of Archaeal and Bacterial Type Strains, Phase II (KMG-II): from individual species to whole genera.</title>
        <authorList>
            <person name="Goeker M."/>
        </authorList>
    </citation>
    <scope>NUCLEOTIDE SEQUENCE [LARGE SCALE GENOMIC DNA]</scope>
    <source>
        <strain evidence="10 11">DSM 14954</strain>
    </source>
</reference>
<proteinExistence type="inferred from homology"/>
<dbReference type="RefSeq" id="WP_121251865.1">
    <property type="nucleotide sequence ID" value="NZ_RBIL01000001.1"/>
</dbReference>
<accession>A0A660LH94</accession>
<dbReference type="Proteomes" id="UP000278962">
    <property type="component" value="Unassembled WGS sequence"/>
</dbReference>
<dbReference type="EMBL" id="RBIL01000001">
    <property type="protein sequence ID" value="RKQ93595.1"/>
    <property type="molecule type" value="Genomic_DNA"/>
</dbReference>
<name>A0A660LH94_9ACTN</name>
<keyword evidence="2" id="KW-1003">Cell membrane</keyword>
<dbReference type="PANTHER" id="PTHR30572:SF4">
    <property type="entry name" value="ABC TRANSPORTER PERMEASE YTRF"/>
    <property type="match status" value="1"/>
</dbReference>